<keyword evidence="1" id="KW-0812">Transmembrane</keyword>
<keyword evidence="1" id="KW-1133">Transmembrane helix</keyword>
<accession>A0ABX0FB89</accession>
<sequence length="52" mass="5479">MSSKVKIAGCALLVILFEAAGVRSFLYPDYVQAFLYVGAGTVLAASVVRGRV</sequence>
<evidence type="ECO:0000256" key="1">
    <source>
        <dbReference type="SAM" id="Phobius"/>
    </source>
</evidence>
<organism evidence="2 3">
    <name type="scientific">Saccharibacillus alkalitolerans</name>
    <dbReference type="NCBI Taxonomy" id="2705290"/>
    <lineage>
        <taxon>Bacteria</taxon>
        <taxon>Bacillati</taxon>
        <taxon>Bacillota</taxon>
        <taxon>Bacilli</taxon>
        <taxon>Bacillales</taxon>
        <taxon>Paenibacillaceae</taxon>
        <taxon>Saccharibacillus</taxon>
    </lineage>
</organism>
<keyword evidence="3" id="KW-1185">Reference proteome</keyword>
<proteinExistence type="predicted"/>
<dbReference type="EMBL" id="JAAFGS010000018">
    <property type="protein sequence ID" value="NGZ78231.1"/>
    <property type="molecule type" value="Genomic_DNA"/>
</dbReference>
<dbReference type="RefSeq" id="WP_166280215.1">
    <property type="nucleotide sequence ID" value="NZ_JAAFGS010000018.1"/>
</dbReference>
<evidence type="ECO:0000313" key="2">
    <source>
        <dbReference type="EMBL" id="NGZ78231.1"/>
    </source>
</evidence>
<gene>
    <name evidence="2" type="ORF">GYN08_23325</name>
</gene>
<keyword evidence="1" id="KW-0472">Membrane</keyword>
<protein>
    <submittedName>
        <fullName evidence="2">Uncharacterized protein</fullName>
    </submittedName>
</protein>
<dbReference type="Proteomes" id="UP000800303">
    <property type="component" value="Unassembled WGS sequence"/>
</dbReference>
<feature type="transmembrane region" description="Helical" evidence="1">
    <location>
        <begin position="31"/>
        <end position="48"/>
    </location>
</feature>
<comment type="caution">
    <text evidence="2">The sequence shown here is derived from an EMBL/GenBank/DDBJ whole genome shotgun (WGS) entry which is preliminary data.</text>
</comment>
<evidence type="ECO:0000313" key="3">
    <source>
        <dbReference type="Proteomes" id="UP000800303"/>
    </source>
</evidence>
<name>A0ABX0FB89_9BACL</name>
<reference evidence="2 3" key="1">
    <citation type="submission" date="2020-01" db="EMBL/GenBank/DDBJ databases">
        <title>Polyphasic characterisation and genomic insights into a novel alkali tolerant bacterium VR-M41.</title>
        <authorList>
            <person name="Vemuluri V.R."/>
        </authorList>
    </citation>
    <scope>NUCLEOTIDE SEQUENCE [LARGE SCALE GENOMIC DNA]</scope>
    <source>
        <strain evidence="2 3">VR-M41</strain>
    </source>
</reference>